<name>A0A1J8Q279_9AGAM</name>
<sequence>MSRSQPPVRDVVF</sequence>
<organism evidence="1 2">
    <name type="scientific">Rhizopogon vesiculosus</name>
    <dbReference type="NCBI Taxonomy" id="180088"/>
    <lineage>
        <taxon>Eukaryota</taxon>
        <taxon>Fungi</taxon>
        <taxon>Dikarya</taxon>
        <taxon>Basidiomycota</taxon>
        <taxon>Agaricomycotina</taxon>
        <taxon>Agaricomycetes</taxon>
        <taxon>Agaricomycetidae</taxon>
        <taxon>Boletales</taxon>
        <taxon>Suillineae</taxon>
        <taxon>Rhizopogonaceae</taxon>
        <taxon>Rhizopogon</taxon>
    </lineage>
</organism>
<keyword evidence="2" id="KW-1185">Reference proteome</keyword>
<dbReference type="EMBL" id="LVVM01006536">
    <property type="protein sequence ID" value="OJA07833.1"/>
    <property type="molecule type" value="Genomic_DNA"/>
</dbReference>
<evidence type="ECO:0000313" key="2">
    <source>
        <dbReference type="Proteomes" id="UP000183567"/>
    </source>
</evidence>
<evidence type="ECO:0000313" key="1">
    <source>
        <dbReference type="EMBL" id="OJA07833.1"/>
    </source>
</evidence>
<comment type="caution">
    <text evidence="1">The sequence shown here is derived from an EMBL/GenBank/DDBJ whole genome shotgun (WGS) entry which is preliminary data.</text>
</comment>
<reference evidence="1 2" key="1">
    <citation type="submission" date="2016-03" db="EMBL/GenBank/DDBJ databases">
        <title>Comparative genomics of the ectomycorrhizal sister species Rhizopogon vinicolor and Rhizopogon vesiculosus (Basidiomycota: Boletales) reveals a divergence of the mating type B locus.</title>
        <authorList>
            <person name="Mujic A.B."/>
            <person name="Kuo A."/>
            <person name="Tritt A."/>
            <person name="Lipzen A."/>
            <person name="Chen C."/>
            <person name="Johnson J."/>
            <person name="Sharma A."/>
            <person name="Barry K."/>
            <person name="Grigoriev I.V."/>
            <person name="Spatafora J.W."/>
        </authorList>
    </citation>
    <scope>NUCLEOTIDE SEQUENCE [LARGE SCALE GENOMIC DNA]</scope>
    <source>
        <strain evidence="1 2">AM-OR11-056</strain>
    </source>
</reference>
<gene>
    <name evidence="1" type="ORF">AZE42_09145</name>
</gene>
<proteinExistence type="predicted"/>
<accession>A0A1J8Q279</accession>
<dbReference type="Proteomes" id="UP000183567">
    <property type="component" value="Unassembled WGS sequence"/>
</dbReference>
<protein>
    <submittedName>
        <fullName evidence="1">Uncharacterized protein</fullName>
    </submittedName>
</protein>